<dbReference type="Proteomes" id="UP000821865">
    <property type="component" value="Chromosome 9"/>
</dbReference>
<evidence type="ECO:0000313" key="2">
    <source>
        <dbReference type="Proteomes" id="UP000821865"/>
    </source>
</evidence>
<name>A0ACB8C5B2_DERSI</name>
<dbReference type="EMBL" id="CM023478">
    <property type="protein sequence ID" value="KAH7934017.1"/>
    <property type="molecule type" value="Genomic_DNA"/>
</dbReference>
<accession>A0ACB8C5B2</accession>
<evidence type="ECO:0000313" key="1">
    <source>
        <dbReference type="EMBL" id="KAH7934017.1"/>
    </source>
</evidence>
<sequence>MTSSVLVYNLSQNIQESNLQYLELFVDYGRLAQQQRAGKPFQKLLFLVRDWYHLRDAEYGVDGGRKLLERRLEISDHQPEQLQDLRRYIHSSFTDIDCFLLPHPGRKVATGVSFDGRLADIDEDFKQQVQDLVSSLLAPDNLIAKKINGQDITCQEFHIYMKVCRLAFLQVHIYLHFPVLQAYIDVFNGGELPEPMSVLQATAKANNLAAVFKALKMYTTSMNQLCRGDKISAKKLKKYHVRERERALDLFRNTAKMGGDEFSQPYLERLSKEIDQWFQDFASRMTMKSCLESNRFKSAELGGATVLTIGTGAFVAAGVPVAAGCCAVLALAVLLHLLLTGCKGCMSAPKEESRDTSNDFATSIDFKIPPIRIFKVVVLLFQEIEDRVVLVEVTDELLDGRQKRSTEVIYFNLISCRARRD</sequence>
<gene>
    <name evidence="1" type="ORF">HPB49_020436</name>
</gene>
<comment type="caution">
    <text evidence="1">The sequence shown here is derived from an EMBL/GenBank/DDBJ whole genome shotgun (WGS) entry which is preliminary data.</text>
</comment>
<proteinExistence type="predicted"/>
<keyword evidence="2" id="KW-1185">Reference proteome</keyword>
<reference evidence="1" key="1">
    <citation type="submission" date="2020-05" db="EMBL/GenBank/DDBJ databases">
        <title>Large-scale comparative analyses of tick genomes elucidate their genetic diversity and vector capacities.</title>
        <authorList>
            <person name="Jia N."/>
            <person name="Wang J."/>
            <person name="Shi W."/>
            <person name="Du L."/>
            <person name="Sun Y."/>
            <person name="Zhan W."/>
            <person name="Jiang J."/>
            <person name="Wang Q."/>
            <person name="Zhang B."/>
            <person name="Ji P."/>
            <person name="Sakyi L.B."/>
            <person name="Cui X."/>
            <person name="Yuan T."/>
            <person name="Jiang B."/>
            <person name="Yang W."/>
            <person name="Lam T.T.-Y."/>
            <person name="Chang Q."/>
            <person name="Ding S."/>
            <person name="Wang X."/>
            <person name="Zhu J."/>
            <person name="Ruan X."/>
            <person name="Zhao L."/>
            <person name="Wei J."/>
            <person name="Que T."/>
            <person name="Du C."/>
            <person name="Cheng J."/>
            <person name="Dai P."/>
            <person name="Han X."/>
            <person name="Huang E."/>
            <person name="Gao Y."/>
            <person name="Liu J."/>
            <person name="Shao H."/>
            <person name="Ye R."/>
            <person name="Li L."/>
            <person name="Wei W."/>
            <person name="Wang X."/>
            <person name="Wang C."/>
            <person name="Yang T."/>
            <person name="Huo Q."/>
            <person name="Li W."/>
            <person name="Guo W."/>
            <person name="Chen H."/>
            <person name="Zhou L."/>
            <person name="Ni X."/>
            <person name="Tian J."/>
            <person name="Zhou Y."/>
            <person name="Sheng Y."/>
            <person name="Liu T."/>
            <person name="Pan Y."/>
            <person name="Xia L."/>
            <person name="Li J."/>
            <person name="Zhao F."/>
            <person name="Cao W."/>
        </authorList>
    </citation>
    <scope>NUCLEOTIDE SEQUENCE</scope>
    <source>
        <strain evidence="1">Dsil-2018</strain>
    </source>
</reference>
<organism evidence="1 2">
    <name type="scientific">Dermacentor silvarum</name>
    <name type="common">Tick</name>
    <dbReference type="NCBI Taxonomy" id="543639"/>
    <lineage>
        <taxon>Eukaryota</taxon>
        <taxon>Metazoa</taxon>
        <taxon>Ecdysozoa</taxon>
        <taxon>Arthropoda</taxon>
        <taxon>Chelicerata</taxon>
        <taxon>Arachnida</taxon>
        <taxon>Acari</taxon>
        <taxon>Parasitiformes</taxon>
        <taxon>Ixodida</taxon>
        <taxon>Ixodoidea</taxon>
        <taxon>Ixodidae</taxon>
        <taxon>Rhipicephalinae</taxon>
        <taxon>Dermacentor</taxon>
    </lineage>
</organism>
<protein>
    <submittedName>
        <fullName evidence="1">Uncharacterized protein</fullName>
    </submittedName>
</protein>